<evidence type="ECO:0000313" key="10">
    <source>
        <dbReference type="Proteomes" id="UP001642484"/>
    </source>
</evidence>
<comment type="caution">
    <text evidence="9">The sequence shown here is derived from an EMBL/GenBank/DDBJ whole genome shotgun (WGS) entry which is preliminary data.</text>
</comment>
<dbReference type="CDD" id="cd13132">
    <property type="entry name" value="MATE_eukaryotic"/>
    <property type="match status" value="1"/>
</dbReference>
<keyword evidence="3" id="KW-0813">Transport</keyword>
<feature type="transmembrane region" description="Helical" evidence="8">
    <location>
        <begin position="181"/>
        <end position="203"/>
    </location>
</feature>
<feature type="transmembrane region" description="Helical" evidence="8">
    <location>
        <begin position="370"/>
        <end position="387"/>
    </location>
</feature>
<feature type="transmembrane region" description="Helical" evidence="8">
    <location>
        <begin position="408"/>
        <end position="428"/>
    </location>
</feature>
<comment type="similarity">
    <text evidence="2">Belongs to the multi antimicrobial extrusion (MATE) (TC 2.A.66.1) family.</text>
</comment>
<dbReference type="EMBL" id="CAXAMN010011447">
    <property type="protein sequence ID" value="CAK9035303.1"/>
    <property type="molecule type" value="Genomic_DNA"/>
</dbReference>
<evidence type="ECO:0000256" key="5">
    <source>
        <dbReference type="ARBA" id="ARBA00022692"/>
    </source>
</evidence>
<dbReference type="InterPro" id="IPR048279">
    <property type="entry name" value="MdtK-like"/>
</dbReference>
<accession>A0ABP0L8L7</accession>
<evidence type="ECO:0000256" key="3">
    <source>
        <dbReference type="ARBA" id="ARBA00022448"/>
    </source>
</evidence>
<feature type="transmembrane region" description="Helical" evidence="8">
    <location>
        <begin position="273"/>
        <end position="292"/>
    </location>
</feature>
<gene>
    <name evidence="9" type="ORF">CCMP2556_LOCUS19843</name>
</gene>
<dbReference type="NCBIfam" id="TIGR00797">
    <property type="entry name" value="matE"/>
    <property type="match status" value="1"/>
</dbReference>
<feature type="transmembrane region" description="Helical" evidence="8">
    <location>
        <begin position="434"/>
        <end position="457"/>
    </location>
</feature>
<comment type="subcellular location">
    <subcellularLocation>
        <location evidence="1">Cell membrane</location>
        <topology evidence="1">Multi-pass membrane protein</topology>
    </subcellularLocation>
</comment>
<evidence type="ECO:0000256" key="8">
    <source>
        <dbReference type="SAM" id="Phobius"/>
    </source>
</evidence>
<evidence type="ECO:0000256" key="2">
    <source>
        <dbReference type="ARBA" id="ARBA00010199"/>
    </source>
</evidence>
<keyword evidence="7 8" id="KW-0472">Membrane</keyword>
<feature type="transmembrane region" description="Helical" evidence="8">
    <location>
        <begin position="298"/>
        <end position="323"/>
    </location>
</feature>
<dbReference type="PANTHER" id="PTHR11206">
    <property type="entry name" value="MULTIDRUG RESISTANCE PROTEIN"/>
    <property type="match status" value="1"/>
</dbReference>
<evidence type="ECO:0000313" key="9">
    <source>
        <dbReference type="EMBL" id="CAK9035303.1"/>
    </source>
</evidence>
<dbReference type="Proteomes" id="UP001642484">
    <property type="component" value="Unassembled WGS sequence"/>
</dbReference>
<dbReference type="PIRSF" id="PIRSF006603">
    <property type="entry name" value="DinF"/>
    <property type="match status" value="1"/>
</dbReference>
<keyword evidence="10" id="KW-1185">Reference proteome</keyword>
<organism evidence="9 10">
    <name type="scientific">Durusdinium trenchii</name>
    <dbReference type="NCBI Taxonomy" id="1381693"/>
    <lineage>
        <taxon>Eukaryota</taxon>
        <taxon>Sar</taxon>
        <taxon>Alveolata</taxon>
        <taxon>Dinophyceae</taxon>
        <taxon>Suessiales</taxon>
        <taxon>Symbiodiniaceae</taxon>
        <taxon>Durusdinium</taxon>
    </lineage>
</organism>
<reference evidence="9 10" key="1">
    <citation type="submission" date="2024-02" db="EMBL/GenBank/DDBJ databases">
        <authorList>
            <person name="Chen Y."/>
            <person name="Shah S."/>
            <person name="Dougan E. K."/>
            <person name="Thang M."/>
            <person name="Chan C."/>
        </authorList>
    </citation>
    <scope>NUCLEOTIDE SEQUENCE [LARGE SCALE GENOMIC DNA]</scope>
</reference>
<name>A0ABP0L8L7_9DINO</name>
<keyword evidence="6 8" id="KW-1133">Transmembrane helix</keyword>
<evidence type="ECO:0000256" key="1">
    <source>
        <dbReference type="ARBA" id="ARBA00004651"/>
    </source>
</evidence>
<keyword evidence="4" id="KW-1003">Cell membrane</keyword>
<dbReference type="InterPro" id="IPR002528">
    <property type="entry name" value="MATE_fam"/>
</dbReference>
<proteinExistence type="inferred from homology"/>
<sequence>MSVDAFSTGASNAREPFNGEALPRVRQTALELMKIALPTMFSNFLTLLNEFTNTVCLGHVGNDAELAAVGLGNMMQNCFGLSIAFGLSTALDTLVSQAHGAGEHNLCIHYLQRSRVILTLQLLWMFPILWFSEDLLIAVGQHKDVARHACSYNRAAAFGLFFLFQHQNTLSFMRNKNMPNAAAWIAGVTSTLHIAWAVLFIVVCDLGNEGAGLANFTTWTLQCLSGAVVLVCKSSSLGGNAWKLLGVQKEGFQGWRTFLAIGIPGTLQMCGEWWFWEICALIIGFLGPTPLAGHVTTINLVALLFMPTVALSNAASTVVGNSIGEMRPKKSRQAAWTATGMDFLLWTVLAIILLTGVKYVVVLLTADPDVQAITVQLIKIYCVAGYFDNIQNVIGGALRGVGINKLPAAVYLVCYYLIMLPLGCYMVWPLKMDVYGMWWSMVVGTGLATCALAIILYRVDWDMKATESEERRLKDGMTSQAGS</sequence>
<evidence type="ECO:0000256" key="6">
    <source>
        <dbReference type="ARBA" id="ARBA00022989"/>
    </source>
</evidence>
<evidence type="ECO:0000256" key="4">
    <source>
        <dbReference type="ARBA" id="ARBA00022475"/>
    </source>
</evidence>
<feature type="transmembrane region" description="Helical" evidence="8">
    <location>
        <begin position="343"/>
        <end position="364"/>
    </location>
</feature>
<dbReference type="InterPro" id="IPR045069">
    <property type="entry name" value="MATE_euk"/>
</dbReference>
<keyword evidence="5 8" id="KW-0812">Transmembrane</keyword>
<dbReference type="Pfam" id="PF01554">
    <property type="entry name" value="MatE"/>
    <property type="match status" value="2"/>
</dbReference>
<protein>
    <submittedName>
        <fullName evidence="9">Uncharacterized protein</fullName>
    </submittedName>
</protein>
<evidence type="ECO:0000256" key="7">
    <source>
        <dbReference type="ARBA" id="ARBA00023136"/>
    </source>
</evidence>